<keyword evidence="1" id="KW-0812">Transmembrane</keyword>
<protein>
    <submittedName>
        <fullName evidence="2">Uncharacterized protein</fullName>
    </submittedName>
</protein>
<keyword evidence="1" id="KW-0472">Membrane</keyword>
<feature type="transmembrane region" description="Helical" evidence="1">
    <location>
        <begin position="6"/>
        <end position="35"/>
    </location>
</feature>
<dbReference type="Proteomes" id="UP000008914">
    <property type="component" value="Chromosome"/>
</dbReference>
<evidence type="ECO:0000256" key="1">
    <source>
        <dbReference type="SAM" id="Phobius"/>
    </source>
</evidence>
<dbReference type="EMBL" id="CP002343">
    <property type="protein sequence ID" value="ADU49965.1"/>
    <property type="molecule type" value="Genomic_DNA"/>
</dbReference>
<sequence>MLHVDVLIIVIGVLVIATLLWIMVPGVSGAVLAAMQGVRQVFRRR</sequence>
<dbReference type="AlphaFoldDB" id="E6SG11"/>
<reference evidence="2 3" key="1">
    <citation type="journal article" date="2010" name="Stand. Genomic Sci.">
        <title>Complete genome sequence of Intrasporangium calvum type strain (7 KIP).</title>
        <authorList>
            <person name="Del Rio T.G."/>
            <person name="Chertkov O."/>
            <person name="Yasawong M."/>
            <person name="Lucas S."/>
            <person name="Deshpande S."/>
            <person name="Cheng J.F."/>
            <person name="Detter C."/>
            <person name="Tapia R."/>
            <person name="Han C."/>
            <person name="Goodwin L."/>
            <person name="Pitluck S."/>
            <person name="Liolios K."/>
            <person name="Ivanova N."/>
            <person name="Mavromatis K."/>
            <person name="Pati A."/>
            <person name="Chen A."/>
            <person name="Palaniappan K."/>
            <person name="Land M."/>
            <person name="Hauser L."/>
            <person name="Chang Y.J."/>
            <person name="Jeffries C.D."/>
            <person name="Rohde M."/>
            <person name="Pukall R."/>
            <person name="Sikorski J."/>
            <person name="Goker M."/>
            <person name="Woyke T."/>
            <person name="Bristow J."/>
            <person name="Eisen J.A."/>
            <person name="Markowitz V."/>
            <person name="Hugenholtz P."/>
            <person name="Kyrpides N.C."/>
            <person name="Klenk H.P."/>
            <person name="Lapidus A."/>
        </authorList>
    </citation>
    <scope>NUCLEOTIDE SEQUENCE [LARGE SCALE GENOMIC DNA]</scope>
    <source>
        <strain evidence="3">ATCC 23552 / DSM 43043 / JCM 3097 / NBRC 12989 / 7 KIP</strain>
    </source>
</reference>
<name>E6SG11_INTC7</name>
<keyword evidence="1" id="KW-1133">Transmembrane helix</keyword>
<evidence type="ECO:0000313" key="3">
    <source>
        <dbReference type="Proteomes" id="UP000008914"/>
    </source>
</evidence>
<accession>E6SG11</accession>
<dbReference type="KEGG" id="ica:Intca_3488"/>
<gene>
    <name evidence="2" type="ordered locus">Intca_3488</name>
</gene>
<keyword evidence="3" id="KW-1185">Reference proteome</keyword>
<proteinExistence type="predicted"/>
<dbReference type="HOGENOM" id="CLU_3200810_0_0_11"/>
<organism evidence="2 3">
    <name type="scientific">Intrasporangium calvum (strain ATCC 23552 / DSM 43043 / JCM 3097 / NBRC 12989 / NCIMB 10167 / NRRL B-3866 / 7 KIP)</name>
    <dbReference type="NCBI Taxonomy" id="710696"/>
    <lineage>
        <taxon>Bacteria</taxon>
        <taxon>Bacillati</taxon>
        <taxon>Actinomycetota</taxon>
        <taxon>Actinomycetes</taxon>
        <taxon>Micrococcales</taxon>
        <taxon>Intrasporangiaceae</taxon>
        <taxon>Intrasporangium</taxon>
    </lineage>
</organism>
<evidence type="ECO:0000313" key="2">
    <source>
        <dbReference type="EMBL" id="ADU49965.1"/>
    </source>
</evidence>
<dbReference type="STRING" id="710696.Intca_3488"/>